<protein>
    <submittedName>
        <fullName evidence="1">Uncharacterized protein</fullName>
    </submittedName>
</protein>
<sequence>TSSSGTELNYWKHIARVMGQGETASFKNEMDNLVDEGKERWAQEISQQEPVQDKLGEIRDTIWH</sequence>
<evidence type="ECO:0000313" key="1">
    <source>
        <dbReference type="EMBL" id="GAI04749.1"/>
    </source>
</evidence>
<dbReference type="EMBL" id="BARV01008525">
    <property type="protein sequence ID" value="GAI04749.1"/>
    <property type="molecule type" value="Genomic_DNA"/>
</dbReference>
<name>X1MEE6_9ZZZZ</name>
<accession>X1MEE6</accession>
<feature type="non-terminal residue" evidence="1">
    <location>
        <position position="1"/>
    </location>
</feature>
<organism evidence="1">
    <name type="scientific">marine sediment metagenome</name>
    <dbReference type="NCBI Taxonomy" id="412755"/>
    <lineage>
        <taxon>unclassified sequences</taxon>
        <taxon>metagenomes</taxon>
        <taxon>ecological metagenomes</taxon>
    </lineage>
</organism>
<dbReference type="AlphaFoldDB" id="X1MEE6"/>
<gene>
    <name evidence="1" type="ORF">S06H3_17116</name>
</gene>
<comment type="caution">
    <text evidence="1">The sequence shown here is derived from an EMBL/GenBank/DDBJ whole genome shotgun (WGS) entry which is preliminary data.</text>
</comment>
<reference evidence="1" key="1">
    <citation type="journal article" date="2014" name="Front. Microbiol.">
        <title>High frequency of phylogenetically diverse reductive dehalogenase-homologous genes in deep subseafloor sedimentary metagenomes.</title>
        <authorList>
            <person name="Kawai M."/>
            <person name="Futagami T."/>
            <person name="Toyoda A."/>
            <person name="Takaki Y."/>
            <person name="Nishi S."/>
            <person name="Hori S."/>
            <person name="Arai W."/>
            <person name="Tsubouchi T."/>
            <person name="Morono Y."/>
            <person name="Uchiyama I."/>
            <person name="Ito T."/>
            <person name="Fujiyama A."/>
            <person name="Inagaki F."/>
            <person name="Takami H."/>
        </authorList>
    </citation>
    <scope>NUCLEOTIDE SEQUENCE</scope>
    <source>
        <strain evidence="1">Expedition CK06-06</strain>
    </source>
</reference>
<proteinExistence type="predicted"/>